<dbReference type="EMBL" id="PPTA01000012">
    <property type="protein sequence ID" value="TFB00114.1"/>
    <property type="molecule type" value="Genomic_DNA"/>
</dbReference>
<organism evidence="2 3">
    <name type="scientific">Trichoderma ghanense</name>
    <dbReference type="NCBI Taxonomy" id="65468"/>
    <lineage>
        <taxon>Eukaryota</taxon>
        <taxon>Fungi</taxon>
        <taxon>Dikarya</taxon>
        <taxon>Ascomycota</taxon>
        <taxon>Pezizomycotina</taxon>
        <taxon>Sordariomycetes</taxon>
        <taxon>Hypocreomycetidae</taxon>
        <taxon>Hypocreales</taxon>
        <taxon>Hypocreaceae</taxon>
        <taxon>Trichoderma</taxon>
    </lineage>
</organism>
<protein>
    <submittedName>
        <fullName evidence="2">Uncharacterized protein</fullName>
    </submittedName>
</protein>
<feature type="region of interest" description="Disordered" evidence="1">
    <location>
        <begin position="1"/>
        <end position="74"/>
    </location>
</feature>
<accession>A0ABY2GVY5</accession>
<evidence type="ECO:0000313" key="2">
    <source>
        <dbReference type="EMBL" id="TFB00114.1"/>
    </source>
</evidence>
<evidence type="ECO:0000313" key="3">
    <source>
        <dbReference type="Proteomes" id="UP001642720"/>
    </source>
</evidence>
<gene>
    <name evidence="2" type="ORF">CCMA1212_008345</name>
</gene>
<keyword evidence="3" id="KW-1185">Reference proteome</keyword>
<dbReference type="GeneID" id="300579932"/>
<comment type="caution">
    <text evidence="2">The sequence shown here is derived from an EMBL/GenBank/DDBJ whole genome shotgun (WGS) entry which is preliminary data.</text>
</comment>
<dbReference type="Proteomes" id="UP001642720">
    <property type="component" value="Unassembled WGS sequence"/>
</dbReference>
<reference evidence="2 3" key="1">
    <citation type="submission" date="2018-01" db="EMBL/GenBank/DDBJ databases">
        <title>Genome characterization of the sugarcane-associated fungus Trichoderma ghanense CCMA-1212 and their application in lignocelulose bioconversion.</title>
        <authorList>
            <person name="Steindorff A.S."/>
            <person name="Mendes T.D."/>
            <person name="Vilela E.S.D."/>
            <person name="Rodrigues D.S."/>
            <person name="Formighieri E.F."/>
            <person name="Melo I.S."/>
            <person name="Favaro L.C.L."/>
        </authorList>
    </citation>
    <scope>NUCLEOTIDE SEQUENCE [LARGE SCALE GENOMIC DNA]</scope>
    <source>
        <strain evidence="2 3">CCMA-1212</strain>
    </source>
</reference>
<evidence type="ECO:0000256" key="1">
    <source>
        <dbReference type="SAM" id="MobiDB-lite"/>
    </source>
</evidence>
<name>A0ABY2GVY5_9HYPO</name>
<proteinExistence type="predicted"/>
<sequence>MAWLDDLKRHSRKRAQGDASGSGFIDGLPNDYRRDPRQSAHEATDGEDGQHWRGRRVQFSKGQLAGPGSESISW</sequence>
<feature type="compositionally biased region" description="Basic and acidic residues" evidence="1">
    <location>
        <begin position="31"/>
        <end position="51"/>
    </location>
</feature>
<dbReference type="RefSeq" id="XP_073556315.1">
    <property type="nucleotide sequence ID" value="XM_073705482.1"/>
</dbReference>